<dbReference type="PROSITE" id="PS01279">
    <property type="entry name" value="PCMT"/>
    <property type="match status" value="1"/>
</dbReference>
<dbReference type="RefSeq" id="XP_042918889.1">
    <property type="nucleotide sequence ID" value="XM_043069112.1"/>
</dbReference>
<dbReference type="PANTHER" id="PTHR11579">
    <property type="entry name" value="PROTEIN-L-ISOASPARTATE O-METHYLTRANSFERASE"/>
    <property type="match status" value="1"/>
</dbReference>
<dbReference type="FunCoup" id="A0A2K3D5S2">
    <property type="interactions" value="1433"/>
</dbReference>
<dbReference type="EMBL" id="CM008973">
    <property type="protein sequence ID" value="PNW75867.1"/>
    <property type="molecule type" value="Genomic_DNA"/>
</dbReference>
<dbReference type="Pfam" id="PF01135">
    <property type="entry name" value="PCMT"/>
    <property type="match status" value="1"/>
</dbReference>
<keyword evidence="6" id="KW-0808">Transferase</keyword>
<dbReference type="Gramene" id="PNW75867">
    <property type="protein sequence ID" value="PNW75867"/>
    <property type="gene ID" value="CHLRE_12g557100v5"/>
</dbReference>
<dbReference type="EC" id="2.1.1.77" evidence="3"/>
<evidence type="ECO:0000313" key="9">
    <source>
        <dbReference type="EMBL" id="PNW75867.1"/>
    </source>
</evidence>
<dbReference type="GO" id="GO:0005737">
    <property type="term" value="C:cytoplasm"/>
    <property type="evidence" value="ECO:0000318"/>
    <property type="project" value="GO_Central"/>
</dbReference>
<name>A0A2K3D5S2_CHLRE</name>
<proteinExistence type="inferred from homology"/>
<evidence type="ECO:0000256" key="3">
    <source>
        <dbReference type="ARBA" id="ARBA00011890"/>
    </source>
</evidence>
<dbReference type="STRING" id="3055.A0A2K3D5S2"/>
<evidence type="ECO:0000256" key="1">
    <source>
        <dbReference type="ARBA" id="ARBA00004496"/>
    </source>
</evidence>
<accession>A0A2K3D5S2</accession>
<evidence type="ECO:0000256" key="6">
    <source>
        <dbReference type="ARBA" id="ARBA00022679"/>
    </source>
</evidence>
<comment type="similarity">
    <text evidence="2">Belongs to the methyltransferase superfamily. L-isoaspartyl/D-aspartyl protein methyltransferase family.</text>
</comment>
<dbReference type="AlphaFoldDB" id="A0A2K3D5S2"/>
<keyword evidence="4" id="KW-0963">Cytoplasm</keyword>
<dbReference type="Gene3D" id="3.40.50.150">
    <property type="entry name" value="Vaccinia Virus protein VP39"/>
    <property type="match status" value="1"/>
</dbReference>
<gene>
    <name evidence="9" type="ORF">CHLRE_12g557100v5</name>
</gene>
<dbReference type="SUPFAM" id="SSF53335">
    <property type="entry name" value="S-adenosyl-L-methionine-dependent methyltransferases"/>
    <property type="match status" value="1"/>
</dbReference>
<keyword evidence="10" id="KW-1185">Reference proteome</keyword>
<evidence type="ECO:0000256" key="7">
    <source>
        <dbReference type="ARBA" id="ARBA00022691"/>
    </source>
</evidence>
<sequence>MSWTCHGSSNSGMVAALKRAGLVRSPAVEAAMLAVDRGLFVPQGQMSAGRDAPQPLGCGATISAPHMHAVCLELLAGQLRPGARVLDVGSGSGYLALVFAAMVAPPSGSSSGSGSSTSGSTSGGRVVGVEHIGELVGGSVAAAGRVGGWARRLMEDDCLRLLQGDGFAGYPDWAPFDAIHVGAAAPAVPPALVSQLAAGGRLVVPVGPEGGPQALVVVDKDAEGHVSSRREMGVMYVPLTTEHAQRSRAGSGAVWRGPLPPALAEEGEAEEAQEQQGQGQEGRSSRREPELSGSGGGR</sequence>
<feature type="region of interest" description="Disordered" evidence="8">
    <location>
        <begin position="246"/>
        <end position="298"/>
    </location>
</feature>
<protein>
    <recommendedName>
        <fullName evidence="3">protein-L-isoaspartate(D-aspartate) O-methyltransferase</fullName>
        <ecNumber evidence="3">2.1.1.77</ecNumber>
    </recommendedName>
</protein>
<evidence type="ECO:0000256" key="5">
    <source>
        <dbReference type="ARBA" id="ARBA00022603"/>
    </source>
</evidence>
<dbReference type="GeneID" id="5728355"/>
<evidence type="ECO:0000256" key="8">
    <source>
        <dbReference type="SAM" id="MobiDB-lite"/>
    </source>
</evidence>
<dbReference type="InParanoid" id="A0A2K3D5S2"/>
<comment type="subcellular location">
    <subcellularLocation>
        <location evidence="1">Cytoplasm</location>
    </subcellularLocation>
</comment>
<evidence type="ECO:0000256" key="4">
    <source>
        <dbReference type="ARBA" id="ARBA00022490"/>
    </source>
</evidence>
<keyword evidence="7" id="KW-0949">S-adenosyl-L-methionine</keyword>
<dbReference type="GO" id="GO:0004719">
    <property type="term" value="F:protein-L-isoaspartate (D-aspartate) O-methyltransferase activity"/>
    <property type="evidence" value="ECO:0000318"/>
    <property type="project" value="GO_Central"/>
</dbReference>
<keyword evidence="5" id="KW-0489">Methyltransferase</keyword>
<dbReference type="PANTHER" id="PTHR11579:SF0">
    <property type="entry name" value="PROTEIN-L-ISOASPARTATE(D-ASPARTATE) O-METHYLTRANSFERASE"/>
    <property type="match status" value="1"/>
</dbReference>
<dbReference type="OrthoDB" id="73890at2759"/>
<evidence type="ECO:0000256" key="2">
    <source>
        <dbReference type="ARBA" id="ARBA00005369"/>
    </source>
</evidence>
<dbReference type="InterPro" id="IPR029063">
    <property type="entry name" value="SAM-dependent_MTases_sf"/>
</dbReference>
<dbReference type="InterPro" id="IPR000682">
    <property type="entry name" value="PCMT"/>
</dbReference>
<dbReference type="Proteomes" id="UP000006906">
    <property type="component" value="Chromosome 12"/>
</dbReference>
<dbReference type="GO" id="GO:0032259">
    <property type="term" value="P:methylation"/>
    <property type="evidence" value="ECO:0007669"/>
    <property type="project" value="UniProtKB-KW"/>
</dbReference>
<dbReference type="KEGG" id="cre:CHLRE_12g557100v5"/>
<evidence type="ECO:0000313" key="10">
    <source>
        <dbReference type="Proteomes" id="UP000006906"/>
    </source>
</evidence>
<organism evidence="9 10">
    <name type="scientific">Chlamydomonas reinhardtii</name>
    <name type="common">Chlamydomonas smithii</name>
    <dbReference type="NCBI Taxonomy" id="3055"/>
    <lineage>
        <taxon>Eukaryota</taxon>
        <taxon>Viridiplantae</taxon>
        <taxon>Chlorophyta</taxon>
        <taxon>core chlorophytes</taxon>
        <taxon>Chlorophyceae</taxon>
        <taxon>CS clade</taxon>
        <taxon>Chlamydomonadales</taxon>
        <taxon>Chlamydomonadaceae</taxon>
        <taxon>Chlamydomonas</taxon>
    </lineage>
</organism>
<reference evidence="9 10" key="1">
    <citation type="journal article" date="2007" name="Science">
        <title>The Chlamydomonas genome reveals the evolution of key animal and plant functions.</title>
        <authorList>
            <person name="Merchant S.S."/>
            <person name="Prochnik S.E."/>
            <person name="Vallon O."/>
            <person name="Harris E.H."/>
            <person name="Karpowicz S.J."/>
            <person name="Witman G.B."/>
            <person name="Terry A."/>
            <person name="Salamov A."/>
            <person name="Fritz-Laylin L.K."/>
            <person name="Marechal-Drouard L."/>
            <person name="Marshall W.F."/>
            <person name="Qu L.H."/>
            <person name="Nelson D.R."/>
            <person name="Sanderfoot A.A."/>
            <person name="Spalding M.H."/>
            <person name="Kapitonov V.V."/>
            <person name="Ren Q."/>
            <person name="Ferris P."/>
            <person name="Lindquist E."/>
            <person name="Shapiro H."/>
            <person name="Lucas S.M."/>
            <person name="Grimwood J."/>
            <person name="Schmutz J."/>
            <person name="Cardol P."/>
            <person name="Cerutti H."/>
            <person name="Chanfreau G."/>
            <person name="Chen C.L."/>
            <person name="Cognat V."/>
            <person name="Croft M.T."/>
            <person name="Dent R."/>
            <person name="Dutcher S."/>
            <person name="Fernandez E."/>
            <person name="Fukuzawa H."/>
            <person name="Gonzalez-Ballester D."/>
            <person name="Gonzalez-Halphen D."/>
            <person name="Hallmann A."/>
            <person name="Hanikenne M."/>
            <person name="Hippler M."/>
            <person name="Inwood W."/>
            <person name="Jabbari K."/>
            <person name="Kalanon M."/>
            <person name="Kuras R."/>
            <person name="Lefebvre P.A."/>
            <person name="Lemaire S.D."/>
            <person name="Lobanov A.V."/>
            <person name="Lohr M."/>
            <person name="Manuell A."/>
            <person name="Meier I."/>
            <person name="Mets L."/>
            <person name="Mittag M."/>
            <person name="Mittelmeier T."/>
            <person name="Moroney J.V."/>
            <person name="Moseley J."/>
            <person name="Napoli C."/>
            <person name="Nedelcu A.M."/>
            <person name="Niyogi K."/>
            <person name="Novoselov S.V."/>
            <person name="Paulsen I.T."/>
            <person name="Pazour G."/>
            <person name="Purton S."/>
            <person name="Ral J.P."/>
            <person name="Riano-Pachon D.M."/>
            <person name="Riekhof W."/>
            <person name="Rymarquis L."/>
            <person name="Schroda M."/>
            <person name="Stern D."/>
            <person name="Umen J."/>
            <person name="Willows R."/>
            <person name="Wilson N."/>
            <person name="Zimmer S.L."/>
            <person name="Allmer J."/>
            <person name="Balk J."/>
            <person name="Bisova K."/>
            <person name="Chen C.J."/>
            <person name="Elias M."/>
            <person name="Gendler K."/>
            <person name="Hauser C."/>
            <person name="Lamb M.R."/>
            <person name="Ledford H."/>
            <person name="Long J.C."/>
            <person name="Minagawa J."/>
            <person name="Page M.D."/>
            <person name="Pan J."/>
            <person name="Pootakham W."/>
            <person name="Roje S."/>
            <person name="Rose A."/>
            <person name="Stahlberg E."/>
            <person name="Terauchi A.M."/>
            <person name="Yang P."/>
            <person name="Ball S."/>
            <person name="Bowler C."/>
            <person name="Dieckmann C.L."/>
            <person name="Gladyshev V.N."/>
            <person name="Green P."/>
            <person name="Jorgensen R."/>
            <person name="Mayfield S."/>
            <person name="Mueller-Roeber B."/>
            <person name="Rajamani S."/>
            <person name="Sayre R.T."/>
            <person name="Brokstein P."/>
            <person name="Dubchak I."/>
            <person name="Goodstein D."/>
            <person name="Hornick L."/>
            <person name="Huang Y.W."/>
            <person name="Jhaveri J."/>
            <person name="Luo Y."/>
            <person name="Martinez D."/>
            <person name="Ngau W.C."/>
            <person name="Otillar B."/>
            <person name="Poliakov A."/>
            <person name="Porter A."/>
            <person name="Szajkowski L."/>
            <person name="Werner G."/>
            <person name="Zhou K."/>
            <person name="Grigoriev I.V."/>
            <person name="Rokhsar D.S."/>
            <person name="Grossman A.R."/>
        </authorList>
    </citation>
    <scope>NUCLEOTIDE SEQUENCE [LARGE SCALE GENOMIC DNA]</scope>
    <source>
        <strain evidence="10">CC-503</strain>
    </source>
</reference>